<dbReference type="InterPro" id="IPR001753">
    <property type="entry name" value="Enoyl-CoA_hydra/iso"/>
</dbReference>
<name>A0A976AQ35_9BURK</name>
<dbReference type="PANTHER" id="PTHR11941">
    <property type="entry name" value="ENOYL-COA HYDRATASE-RELATED"/>
    <property type="match status" value="1"/>
</dbReference>
<reference evidence="1 2" key="1">
    <citation type="submission" date="2018-01" db="EMBL/GenBank/DDBJ databases">
        <authorList>
            <person name="Clerissi C."/>
        </authorList>
    </citation>
    <scope>NUCLEOTIDE SEQUENCE [LARGE SCALE GENOMIC DNA]</scope>
    <source>
        <strain evidence="1">Cupriavidus taiwanensis SWF 66322</strain>
        <plasmid evidence="2">cbm2636_mp</plasmid>
    </source>
</reference>
<dbReference type="InterPro" id="IPR029045">
    <property type="entry name" value="ClpP/crotonase-like_dom_sf"/>
</dbReference>
<proteinExistence type="predicted"/>
<dbReference type="Pfam" id="PF00378">
    <property type="entry name" value="ECH_1"/>
    <property type="match status" value="1"/>
</dbReference>
<dbReference type="GO" id="GO:0016829">
    <property type="term" value="F:lyase activity"/>
    <property type="evidence" value="ECO:0007669"/>
    <property type="project" value="UniProtKB-KW"/>
</dbReference>
<gene>
    <name evidence="1" type="primary">boxC</name>
    <name evidence="1" type="ORF">CBM2636_MP20196</name>
</gene>
<dbReference type="RefSeq" id="WP_115712922.1">
    <property type="nucleotide sequence ID" value="NZ_JAQOLH010000010.1"/>
</dbReference>
<keyword evidence="1" id="KW-0614">Plasmid</keyword>
<dbReference type="EMBL" id="LT984814">
    <property type="protein sequence ID" value="SPD67346.1"/>
    <property type="molecule type" value="Genomic_DNA"/>
</dbReference>
<dbReference type="EC" id="4.1.2.44" evidence="1"/>
<dbReference type="AlphaFoldDB" id="A0A976AQ35"/>
<sequence length="552" mass="60332">MTTAPRVDYQTDPSQYKHLKLAFEGPVATLAVDIDENAGLRPGYKLKLNSYDLGVDIELNDALNRIRFEHPEVRTVVITSGKDKVFCSGANIFMLGVSSHAWKVNFCKFTNETRNGIEDSSAHSGLKFLAAVNGACAGGGYELALACDEILLVDDRSSAVSLPEVPLLGVLPGTGGLTRVTDKRHVRHDLADIFCTTTEGVRGQRAKDWRLVDDIAKPAVFAQKVRERALALAAQSDRPADAQGVALAPIERVIEADALRYTHVTVEIDRAGRTATFTVKAPTGAQPQDIDAIVQAGAGWYPLQLARELEDAILSMRTNELDIGTWLIKTAGDAAAVLANDATLLAHQDHWLVRETIGLLRRTLSRLDVSSRSLFALIEPDSCFAGTFLELALACDRSYHLALPDDEARAPKITVADVNFGLYPMATGQSRLGRRFYDEQPALDAVRARAGQPLDADAAYALGLVTANPDDIDWTDEVRIALEERVAMSPDALTGMEANLRFNGQENMFTRIFGRLTAWQNWIFQRPNAVGDKGALKVYGKGDKAAFDWNRV</sequence>
<dbReference type="NCBIfam" id="TIGR03222">
    <property type="entry name" value="benzo_boxC"/>
    <property type="match status" value="1"/>
</dbReference>
<organism evidence="1 2">
    <name type="scientific">Cupriavidus taiwanensis</name>
    <dbReference type="NCBI Taxonomy" id="164546"/>
    <lineage>
        <taxon>Bacteria</taxon>
        <taxon>Pseudomonadati</taxon>
        <taxon>Pseudomonadota</taxon>
        <taxon>Betaproteobacteria</taxon>
        <taxon>Burkholderiales</taxon>
        <taxon>Burkholderiaceae</taxon>
        <taxon>Cupriavidus</taxon>
    </lineage>
</organism>
<dbReference type="GO" id="GO:0006635">
    <property type="term" value="P:fatty acid beta-oxidation"/>
    <property type="evidence" value="ECO:0007669"/>
    <property type="project" value="TreeGrafter"/>
</dbReference>
<dbReference type="Proteomes" id="UP000254259">
    <property type="component" value="Plasmid CBM2636_mp"/>
</dbReference>
<dbReference type="PANTHER" id="PTHR11941:SF54">
    <property type="entry name" value="ENOYL-COA HYDRATASE, MITOCHONDRIAL"/>
    <property type="match status" value="1"/>
</dbReference>
<keyword evidence="1" id="KW-0456">Lyase</keyword>
<dbReference type="InterPro" id="IPR017633">
    <property type="entry name" value="Benz-CoA_dihydrodiol_lyase"/>
</dbReference>
<geneLocation type="plasmid" evidence="2">
    <name>cbm2636_mp</name>
</geneLocation>
<evidence type="ECO:0000313" key="1">
    <source>
        <dbReference type="EMBL" id="SPD67346.1"/>
    </source>
</evidence>
<evidence type="ECO:0000313" key="2">
    <source>
        <dbReference type="Proteomes" id="UP000254259"/>
    </source>
</evidence>
<dbReference type="Gene3D" id="3.90.226.10">
    <property type="entry name" value="2-enoyl-CoA Hydratase, Chain A, domain 1"/>
    <property type="match status" value="2"/>
</dbReference>
<accession>A0A976AQ35</accession>
<protein>
    <submittedName>
        <fullName evidence="1">Benzoyl-CoA-dihydrodiol lyase</fullName>
        <ecNumber evidence="1">4.1.2.44</ecNumber>
    </submittedName>
</protein>
<dbReference type="CDD" id="cd06558">
    <property type="entry name" value="crotonase-like"/>
    <property type="match status" value="1"/>
</dbReference>
<dbReference type="SUPFAM" id="SSF52096">
    <property type="entry name" value="ClpP/crotonase"/>
    <property type="match status" value="2"/>
</dbReference>